<dbReference type="Proteomes" id="UP000469943">
    <property type="component" value="Unassembled WGS sequence"/>
</dbReference>
<protein>
    <submittedName>
        <fullName evidence="1">Serine O-acetyltransferase</fullName>
    </submittedName>
</protein>
<proteinExistence type="predicted"/>
<dbReference type="InterPro" id="IPR011004">
    <property type="entry name" value="Trimer_LpxA-like_sf"/>
</dbReference>
<dbReference type="PANTHER" id="PTHR42811">
    <property type="entry name" value="SERINE ACETYLTRANSFERASE"/>
    <property type="match status" value="1"/>
</dbReference>
<organism evidence="1 2">
    <name type="scientific">Bifidobacterium ramosum</name>
    <dbReference type="NCBI Taxonomy" id="1798158"/>
    <lineage>
        <taxon>Bacteria</taxon>
        <taxon>Bacillati</taxon>
        <taxon>Actinomycetota</taxon>
        <taxon>Actinomycetes</taxon>
        <taxon>Bifidobacteriales</taxon>
        <taxon>Bifidobacteriaceae</taxon>
        <taxon>Bifidobacterium</taxon>
    </lineage>
</organism>
<dbReference type="SUPFAM" id="SSF51161">
    <property type="entry name" value="Trimeric LpxA-like enzymes"/>
    <property type="match status" value="1"/>
</dbReference>
<evidence type="ECO:0000313" key="1">
    <source>
        <dbReference type="EMBL" id="NEG71962.1"/>
    </source>
</evidence>
<dbReference type="RefSeq" id="WP_204316684.1">
    <property type="nucleotide sequence ID" value="NZ_WHZX01000004.1"/>
</dbReference>
<sequence>MKGNIYHTILFYFFYTLYLRVEHACCSDIGLNVFDKGLVIWHPERIIVNSNAKVGRHCSLSSGVVIAQAHDKSPIIGNEVEFMIDSSALGDIVIADHVRIGAKALVIKDIEERNTTWAGLPAKKISDKGTVETPVPIP</sequence>
<dbReference type="AlphaFoldDB" id="A0A7K3TBV0"/>
<name>A0A7K3TBV0_9BIFI</name>
<comment type="caution">
    <text evidence="1">The sequence shown here is derived from an EMBL/GenBank/DDBJ whole genome shotgun (WGS) entry which is preliminary data.</text>
</comment>
<evidence type="ECO:0000313" key="2">
    <source>
        <dbReference type="Proteomes" id="UP000469943"/>
    </source>
</evidence>
<dbReference type="Gene3D" id="2.160.10.10">
    <property type="entry name" value="Hexapeptide repeat proteins"/>
    <property type="match status" value="1"/>
</dbReference>
<accession>A0A7K3TBV0</accession>
<keyword evidence="1" id="KW-0808">Transferase</keyword>
<gene>
    <name evidence="1" type="ORF">GFD24_07060</name>
</gene>
<dbReference type="GO" id="GO:0016740">
    <property type="term" value="F:transferase activity"/>
    <property type="evidence" value="ECO:0007669"/>
    <property type="project" value="UniProtKB-KW"/>
</dbReference>
<reference evidence="1 2" key="1">
    <citation type="submission" date="2019-10" db="EMBL/GenBank/DDBJ databases">
        <title>Bifidobacterium from non-human primates.</title>
        <authorList>
            <person name="Modesto M."/>
        </authorList>
    </citation>
    <scope>NUCLEOTIDE SEQUENCE [LARGE SCALE GENOMIC DNA]</scope>
    <source>
        <strain evidence="1 2">TREM</strain>
    </source>
</reference>
<dbReference type="EMBL" id="WHZX01000004">
    <property type="protein sequence ID" value="NEG71962.1"/>
    <property type="molecule type" value="Genomic_DNA"/>
</dbReference>